<protein>
    <submittedName>
        <fullName evidence="4">Cuticle protein 19.8-like</fullName>
    </submittedName>
</protein>
<dbReference type="AlphaFoldDB" id="A0A9C6XQF0"/>
<dbReference type="KEGG" id="foc:113217596"/>
<evidence type="ECO:0000313" key="4">
    <source>
        <dbReference type="RefSeq" id="XP_052127498.1"/>
    </source>
</evidence>
<keyword evidence="1" id="KW-0193">Cuticle</keyword>
<reference evidence="4" key="1">
    <citation type="submission" date="2025-08" db="UniProtKB">
        <authorList>
            <consortium name="RefSeq"/>
        </authorList>
    </citation>
    <scope>IDENTIFICATION</scope>
    <source>
        <tissue evidence="4">Whole organism</tissue>
    </source>
</reference>
<gene>
    <name evidence="4" type="primary">LOC113217596</name>
</gene>
<dbReference type="Pfam" id="PF00379">
    <property type="entry name" value="Chitin_bind_4"/>
    <property type="match status" value="1"/>
</dbReference>
<accession>A0A9C6XQF0</accession>
<sequence>MKAFIALSCLVVVASARPGVLVNGPLGWNGVSAYSAGTPLASQYHAQDELGQYSYGYTGGPDPPTPLRLIGPSHSLHYTFPSLFQVQSRSYVADALGFRVAASDLPVGPAPVAAVAPVAVAAPVAAAPIAAGPVHVAALPAPVSDTYEVAAAKAQHYAAHAEARARNGDGLLLAGAPIAAPVAVAAAPVAVAAPVVAGAGLQSQYHAQDELGQYSYGYAGGLSAKNEAKTADGITRGSYSYVDAHGLVQSRSYVSDPINGFRVAASDLPVGPAPVAAAAPVAIAAPVAAAPIAVPAPIAAPIAAPVAAPIAVAAPAAPAYVSDDTVVVGGVADTPEVAAAKAAHYAAHHEAHARLAHAY</sequence>
<keyword evidence="2" id="KW-0732">Signal</keyword>
<dbReference type="InterPro" id="IPR000618">
    <property type="entry name" value="Insect_cuticle"/>
</dbReference>
<dbReference type="GO" id="GO:0008010">
    <property type="term" value="F:structural constituent of chitin-based larval cuticle"/>
    <property type="evidence" value="ECO:0007669"/>
    <property type="project" value="TreeGrafter"/>
</dbReference>
<organism evidence="3 4">
    <name type="scientific">Frankliniella occidentalis</name>
    <name type="common">Western flower thrips</name>
    <name type="synonym">Euthrips occidentalis</name>
    <dbReference type="NCBI Taxonomy" id="133901"/>
    <lineage>
        <taxon>Eukaryota</taxon>
        <taxon>Metazoa</taxon>
        <taxon>Ecdysozoa</taxon>
        <taxon>Arthropoda</taxon>
        <taxon>Hexapoda</taxon>
        <taxon>Insecta</taxon>
        <taxon>Pterygota</taxon>
        <taxon>Neoptera</taxon>
        <taxon>Paraneoptera</taxon>
        <taxon>Thysanoptera</taxon>
        <taxon>Terebrantia</taxon>
        <taxon>Thripoidea</taxon>
        <taxon>Thripidae</taxon>
        <taxon>Frankliniella</taxon>
    </lineage>
</organism>
<keyword evidence="3" id="KW-1185">Reference proteome</keyword>
<dbReference type="OrthoDB" id="6515429at2759"/>
<evidence type="ECO:0000256" key="2">
    <source>
        <dbReference type="SAM" id="SignalP"/>
    </source>
</evidence>
<feature type="signal peptide" evidence="2">
    <location>
        <begin position="1"/>
        <end position="16"/>
    </location>
</feature>
<feature type="chain" id="PRO_5039049498" evidence="2">
    <location>
        <begin position="17"/>
        <end position="359"/>
    </location>
</feature>
<dbReference type="RefSeq" id="XP_052127498.1">
    <property type="nucleotide sequence ID" value="XM_052271538.1"/>
</dbReference>
<evidence type="ECO:0000313" key="3">
    <source>
        <dbReference type="Proteomes" id="UP000504606"/>
    </source>
</evidence>
<dbReference type="PANTHER" id="PTHR10380:SF196">
    <property type="entry name" value="CUTICULAR PROTEIN 72EA"/>
    <property type="match status" value="1"/>
</dbReference>
<dbReference type="PROSITE" id="PS51155">
    <property type="entry name" value="CHIT_BIND_RR_2"/>
    <property type="match status" value="1"/>
</dbReference>
<name>A0A9C6XQF0_FRAOC</name>
<dbReference type="Proteomes" id="UP000504606">
    <property type="component" value="Unplaced"/>
</dbReference>
<evidence type="ECO:0000256" key="1">
    <source>
        <dbReference type="PROSITE-ProRule" id="PRU00497"/>
    </source>
</evidence>
<proteinExistence type="predicted"/>
<dbReference type="GO" id="GO:0062129">
    <property type="term" value="C:chitin-based extracellular matrix"/>
    <property type="evidence" value="ECO:0007669"/>
    <property type="project" value="TreeGrafter"/>
</dbReference>
<dbReference type="InterPro" id="IPR050468">
    <property type="entry name" value="Cuticle_Struct_Prot"/>
</dbReference>
<dbReference type="GeneID" id="113217596"/>
<dbReference type="PANTHER" id="PTHR10380">
    <property type="entry name" value="CUTICLE PROTEIN"/>
    <property type="match status" value="1"/>
</dbReference>